<feature type="DNA-binding region" description="OmpR/PhoB-type" evidence="2">
    <location>
        <begin position="1"/>
        <end position="97"/>
    </location>
</feature>
<evidence type="ECO:0000256" key="1">
    <source>
        <dbReference type="ARBA" id="ARBA00023125"/>
    </source>
</evidence>
<dbReference type="InterPro" id="IPR011990">
    <property type="entry name" value="TPR-like_helical_dom_sf"/>
</dbReference>
<dbReference type="Gene3D" id="1.25.40.10">
    <property type="entry name" value="Tetratricopeptide repeat domain"/>
    <property type="match status" value="1"/>
</dbReference>
<dbReference type="PANTHER" id="PTHR35807:SF1">
    <property type="entry name" value="TRANSCRIPTIONAL REGULATOR REDD"/>
    <property type="match status" value="1"/>
</dbReference>
<dbReference type="InterPro" id="IPR016032">
    <property type="entry name" value="Sig_transdc_resp-reg_C-effctor"/>
</dbReference>
<dbReference type="Gene3D" id="1.10.10.10">
    <property type="entry name" value="Winged helix-like DNA-binding domain superfamily/Winged helix DNA-binding domain"/>
    <property type="match status" value="1"/>
</dbReference>
<dbReference type="InterPro" id="IPR036388">
    <property type="entry name" value="WH-like_DNA-bd_sf"/>
</dbReference>
<reference evidence="4 5" key="1">
    <citation type="submission" date="2020-03" db="EMBL/GenBank/DDBJ databases">
        <title>Whole genome shotgun sequence of Phytohabitans rumicis NBRC 108638.</title>
        <authorList>
            <person name="Komaki H."/>
            <person name="Tamura T."/>
        </authorList>
    </citation>
    <scope>NUCLEOTIDE SEQUENCE [LARGE SCALE GENOMIC DNA]</scope>
    <source>
        <strain evidence="4 5">NBRC 108638</strain>
    </source>
</reference>
<dbReference type="PANTHER" id="PTHR35807">
    <property type="entry name" value="TRANSCRIPTIONAL REGULATOR REDD-RELATED"/>
    <property type="match status" value="1"/>
</dbReference>
<name>A0A6V8L8Y0_9ACTN</name>
<evidence type="ECO:0000313" key="4">
    <source>
        <dbReference type="EMBL" id="GFJ93703.1"/>
    </source>
</evidence>
<evidence type="ECO:0000259" key="3">
    <source>
        <dbReference type="PROSITE" id="PS51755"/>
    </source>
</evidence>
<proteinExistence type="predicted"/>
<comment type="caution">
    <text evidence="4">The sequence shown here is derived from an EMBL/GenBank/DDBJ whole genome shotgun (WGS) entry which is preliminary data.</text>
</comment>
<dbReference type="GO" id="GO:0006355">
    <property type="term" value="P:regulation of DNA-templated transcription"/>
    <property type="evidence" value="ECO:0007669"/>
    <property type="project" value="InterPro"/>
</dbReference>
<accession>A0A6V8L8Y0</accession>
<dbReference type="EMBL" id="BLPG01000001">
    <property type="protein sequence ID" value="GFJ93703.1"/>
    <property type="molecule type" value="Genomic_DNA"/>
</dbReference>
<keyword evidence="1 2" id="KW-0238">DNA-binding</keyword>
<dbReference type="AlphaFoldDB" id="A0A6V8L8Y0"/>
<dbReference type="Pfam" id="PF00486">
    <property type="entry name" value="Trans_reg_C"/>
    <property type="match status" value="1"/>
</dbReference>
<dbReference type="Proteomes" id="UP000482960">
    <property type="component" value="Unassembled WGS sequence"/>
</dbReference>
<sequence length="142" mass="16037">MEFRLLGPVEIHRTTGETIRLRRRQERLALAVMLLSPGRVVSTERLVDLLWERPPASATRSALPSLMSRIRSVLGSTGNGDEPVRLVARGGGYLLRVQPDSVDLHRFSRLLDQARAIKEPTVRSARLAAALELWRGRHWLTQ</sequence>
<dbReference type="GO" id="GO:0003677">
    <property type="term" value="F:DNA binding"/>
    <property type="evidence" value="ECO:0007669"/>
    <property type="project" value="UniProtKB-UniRule"/>
</dbReference>
<organism evidence="4 5">
    <name type="scientific">Phytohabitans rumicis</name>
    <dbReference type="NCBI Taxonomy" id="1076125"/>
    <lineage>
        <taxon>Bacteria</taxon>
        <taxon>Bacillati</taxon>
        <taxon>Actinomycetota</taxon>
        <taxon>Actinomycetes</taxon>
        <taxon>Micromonosporales</taxon>
        <taxon>Micromonosporaceae</taxon>
    </lineage>
</organism>
<protein>
    <recommendedName>
        <fullName evidence="3">OmpR/PhoB-type domain-containing protein</fullName>
    </recommendedName>
</protein>
<reference evidence="4 5" key="2">
    <citation type="submission" date="2020-03" db="EMBL/GenBank/DDBJ databases">
        <authorList>
            <person name="Ichikawa N."/>
            <person name="Kimura A."/>
            <person name="Kitahashi Y."/>
            <person name="Uohara A."/>
        </authorList>
    </citation>
    <scope>NUCLEOTIDE SEQUENCE [LARGE SCALE GENOMIC DNA]</scope>
    <source>
        <strain evidence="4 5">NBRC 108638</strain>
    </source>
</reference>
<dbReference type="SUPFAM" id="SSF46894">
    <property type="entry name" value="C-terminal effector domain of the bipartite response regulators"/>
    <property type="match status" value="1"/>
</dbReference>
<evidence type="ECO:0000313" key="5">
    <source>
        <dbReference type="Proteomes" id="UP000482960"/>
    </source>
</evidence>
<feature type="domain" description="OmpR/PhoB-type" evidence="3">
    <location>
        <begin position="1"/>
        <end position="97"/>
    </location>
</feature>
<dbReference type="PROSITE" id="PS51755">
    <property type="entry name" value="OMPR_PHOB"/>
    <property type="match status" value="1"/>
</dbReference>
<dbReference type="InterPro" id="IPR001867">
    <property type="entry name" value="OmpR/PhoB-type_DNA-bd"/>
</dbReference>
<dbReference type="RefSeq" id="WP_218577476.1">
    <property type="nucleotide sequence ID" value="NZ_BLPG01000001.1"/>
</dbReference>
<dbReference type="SMART" id="SM00862">
    <property type="entry name" value="Trans_reg_C"/>
    <property type="match status" value="1"/>
</dbReference>
<keyword evidence="5" id="KW-1185">Reference proteome</keyword>
<dbReference type="GO" id="GO:0000160">
    <property type="term" value="P:phosphorelay signal transduction system"/>
    <property type="evidence" value="ECO:0007669"/>
    <property type="project" value="InterPro"/>
</dbReference>
<gene>
    <name evidence="4" type="ORF">Prum_073450</name>
</gene>
<dbReference type="InterPro" id="IPR051677">
    <property type="entry name" value="AfsR-DnrI-RedD_regulator"/>
</dbReference>
<evidence type="ECO:0000256" key="2">
    <source>
        <dbReference type="PROSITE-ProRule" id="PRU01091"/>
    </source>
</evidence>